<dbReference type="SUPFAM" id="SSF53474">
    <property type="entry name" value="alpha/beta-Hydrolases"/>
    <property type="match status" value="1"/>
</dbReference>
<comment type="caution">
    <text evidence="2">The sequence shown here is derived from an EMBL/GenBank/DDBJ whole genome shotgun (WGS) entry which is preliminary data.</text>
</comment>
<dbReference type="AlphaFoldDB" id="A0A9W6WH01"/>
<evidence type="ECO:0000313" key="2">
    <source>
        <dbReference type="EMBL" id="GMF12451.1"/>
    </source>
</evidence>
<dbReference type="InterPro" id="IPR002925">
    <property type="entry name" value="Dienelactn_hydro"/>
</dbReference>
<feature type="domain" description="Dienelactone hydrolase" evidence="1">
    <location>
        <begin position="79"/>
        <end position="191"/>
    </location>
</feature>
<protein>
    <submittedName>
        <fullName evidence="2">Unnamed protein product</fullName>
    </submittedName>
</protein>
<evidence type="ECO:0000313" key="3">
    <source>
        <dbReference type="Proteomes" id="UP001165083"/>
    </source>
</evidence>
<dbReference type="Proteomes" id="UP001165083">
    <property type="component" value="Unassembled WGS sequence"/>
</dbReference>
<name>A0A9W6WH01_9STRA</name>
<dbReference type="Pfam" id="PF01738">
    <property type="entry name" value="DLH"/>
    <property type="match status" value="1"/>
</dbReference>
<keyword evidence="3" id="KW-1185">Reference proteome</keyword>
<reference evidence="2" key="1">
    <citation type="submission" date="2023-04" db="EMBL/GenBank/DDBJ databases">
        <title>Phytophthora lilii NBRC 32176.</title>
        <authorList>
            <person name="Ichikawa N."/>
            <person name="Sato H."/>
            <person name="Tonouchi N."/>
        </authorList>
    </citation>
    <scope>NUCLEOTIDE SEQUENCE</scope>
    <source>
        <strain evidence="2">NBRC 32176</strain>
    </source>
</reference>
<dbReference type="EMBL" id="BSXW01000117">
    <property type="protein sequence ID" value="GMF12451.1"/>
    <property type="molecule type" value="Genomic_DNA"/>
</dbReference>
<gene>
    <name evidence="2" type="ORF">Plil01_000306300</name>
</gene>
<evidence type="ECO:0000259" key="1">
    <source>
        <dbReference type="Pfam" id="PF01738"/>
    </source>
</evidence>
<proteinExistence type="predicted"/>
<sequence length="216" mass="22731">MSVSGIVRPRFLYSGAGSTLQFPLDPTPADAPASEGQLQDAYFVAPASHIGRVVTGVVFVAEQSRVSRAFSAGAGAADRFGLTTVSFADKLAEQGYKVLVLDLFQEGRVPAEGSEQHVAIVQQAALYLKQKHDVQRVGLCGIGAGADLAVKVAMERAAALDCVVAMCPKGLVPWKPLDAAADTADDVTPPIIPLLLQLGEKSPYAASEAVRWSVLW</sequence>
<dbReference type="GO" id="GO:0016787">
    <property type="term" value="F:hydrolase activity"/>
    <property type="evidence" value="ECO:0007669"/>
    <property type="project" value="InterPro"/>
</dbReference>
<organism evidence="2 3">
    <name type="scientific">Phytophthora lilii</name>
    <dbReference type="NCBI Taxonomy" id="2077276"/>
    <lineage>
        <taxon>Eukaryota</taxon>
        <taxon>Sar</taxon>
        <taxon>Stramenopiles</taxon>
        <taxon>Oomycota</taxon>
        <taxon>Peronosporomycetes</taxon>
        <taxon>Peronosporales</taxon>
        <taxon>Peronosporaceae</taxon>
        <taxon>Phytophthora</taxon>
    </lineage>
</organism>
<accession>A0A9W6WH01</accession>
<dbReference type="Gene3D" id="3.40.50.1820">
    <property type="entry name" value="alpha/beta hydrolase"/>
    <property type="match status" value="1"/>
</dbReference>
<dbReference type="InterPro" id="IPR029058">
    <property type="entry name" value="AB_hydrolase_fold"/>
</dbReference>
<dbReference type="OrthoDB" id="70638at2759"/>